<proteinExistence type="predicted"/>
<gene>
    <name evidence="1" type="ORF">Metal_0088</name>
</gene>
<accession>H8GJZ8</accession>
<dbReference type="Proteomes" id="UP000005090">
    <property type="component" value="Chromosome"/>
</dbReference>
<protein>
    <submittedName>
        <fullName evidence="1">Uncharacterized protein</fullName>
    </submittedName>
</protein>
<dbReference type="EMBL" id="CM001475">
    <property type="protein sequence ID" value="EIC27957.1"/>
    <property type="molecule type" value="Genomic_DNA"/>
</dbReference>
<name>H8GJZ8_METAL</name>
<reference evidence="1 2" key="1">
    <citation type="journal article" date="2013" name="Genome Announc.">
        <title>Genome Sequence of the Obligate Gammaproteobacterial Methanotroph Methylomicrobium album Strain BG8.</title>
        <authorList>
            <person name="Kits K.D."/>
            <person name="Kalyuzhnaya M.G."/>
            <person name="Klotz M.G."/>
            <person name="Jetten M.S."/>
            <person name="Op den Camp H.J."/>
            <person name="Vuilleumier S."/>
            <person name="Bringel F."/>
            <person name="Dispirito A.A."/>
            <person name="Murrell J.C."/>
            <person name="Bruce D."/>
            <person name="Cheng J.F."/>
            <person name="Copeland A."/>
            <person name="Goodwin L."/>
            <person name="Hauser L."/>
            <person name="Lajus A."/>
            <person name="Land M.L."/>
            <person name="Lapidus A."/>
            <person name="Lucas S."/>
            <person name="Medigue C."/>
            <person name="Pitluck S."/>
            <person name="Woyke T."/>
            <person name="Zeytun A."/>
            <person name="Stein L.Y."/>
        </authorList>
    </citation>
    <scope>NUCLEOTIDE SEQUENCE [LARGE SCALE GENOMIC DNA]</scope>
    <source>
        <strain evidence="1 2">BG8</strain>
    </source>
</reference>
<organism evidence="1 2">
    <name type="scientific">Methylomicrobium album BG8</name>
    <dbReference type="NCBI Taxonomy" id="686340"/>
    <lineage>
        <taxon>Bacteria</taxon>
        <taxon>Pseudomonadati</taxon>
        <taxon>Pseudomonadota</taxon>
        <taxon>Gammaproteobacteria</taxon>
        <taxon>Methylococcales</taxon>
        <taxon>Methylococcaceae</taxon>
        <taxon>Methylomicrobium</taxon>
    </lineage>
</organism>
<keyword evidence="2" id="KW-1185">Reference proteome</keyword>
<dbReference type="HOGENOM" id="CLU_2917303_0_0_6"/>
<sequence length="61" mass="6822">MLPLINDTNHAASKAFRHRLTQPYPIHDIAYAGTERRSLGNAPVRKPYIGNPIKSTIFSCT</sequence>
<evidence type="ECO:0000313" key="2">
    <source>
        <dbReference type="Proteomes" id="UP000005090"/>
    </source>
</evidence>
<dbReference type="AlphaFoldDB" id="H8GJZ8"/>
<evidence type="ECO:0000313" key="1">
    <source>
        <dbReference type="EMBL" id="EIC27957.1"/>
    </source>
</evidence>